<evidence type="ECO:0000313" key="2">
    <source>
        <dbReference type="EMBL" id="MBC2653365.1"/>
    </source>
</evidence>
<sequence>MALAGALAVLLLGASAPAEARGCKRLNKTEGAVLGTVAGGVLGKVIAGGTGGVLVGAAAGGVAGHEIARTKYNRHCWRSSRRR</sequence>
<proteinExistence type="predicted"/>
<gene>
    <name evidence="2" type="ORF">H7F49_16895</name>
</gene>
<organism evidence="2 3">
    <name type="scientific">Novosphingobium aerophilum</name>
    <dbReference type="NCBI Taxonomy" id="2839843"/>
    <lineage>
        <taxon>Bacteria</taxon>
        <taxon>Pseudomonadati</taxon>
        <taxon>Pseudomonadota</taxon>
        <taxon>Alphaproteobacteria</taxon>
        <taxon>Sphingomonadales</taxon>
        <taxon>Sphingomonadaceae</taxon>
        <taxon>Novosphingobium</taxon>
    </lineage>
</organism>
<feature type="chain" id="PRO_5030853888" description="17 kDa surface antigen" evidence="1">
    <location>
        <begin position="21"/>
        <end position="83"/>
    </location>
</feature>
<comment type="caution">
    <text evidence="2">The sequence shown here is derived from an EMBL/GenBank/DDBJ whole genome shotgun (WGS) entry which is preliminary data.</text>
</comment>
<evidence type="ECO:0000256" key="1">
    <source>
        <dbReference type="SAM" id="SignalP"/>
    </source>
</evidence>
<keyword evidence="3" id="KW-1185">Reference proteome</keyword>
<protein>
    <recommendedName>
        <fullName evidence="4">17 kDa surface antigen</fullName>
    </recommendedName>
</protein>
<dbReference type="AlphaFoldDB" id="A0A7X1FAE7"/>
<dbReference type="EMBL" id="JACLAU010000045">
    <property type="protein sequence ID" value="MBC2653365.1"/>
    <property type="molecule type" value="Genomic_DNA"/>
</dbReference>
<evidence type="ECO:0008006" key="4">
    <source>
        <dbReference type="Google" id="ProtNLM"/>
    </source>
</evidence>
<feature type="signal peptide" evidence="1">
    <location>
        <begin position="1"/>
        <end position="20"/>
    </location>
</feature>
<evidence type="ECO:0000313" key="3">
    <source>
        <dbReference type="Proteomes" id="UP000520156"/>
    </source>
</evidence>
<name>A0A7X1FAE7_9SPHN</name>
<accession>A0A7X1FAE7</accession>
<keyword evidence="1" id="KW-0732">Signal</keyword>
<reference evidence="2 3" key="1">
    <citation type="submission" date="2020-08" db="EMBL/GenBank/DDBJ databases">
        <title>The genome sequence of Novosphingobium flavum 4Y4.</title>
        <authorList>
            <person name="Liu Y."/>
        </authorList>
    </citation>
    <scope>NUCLEOTIDE SEQUENCE [LARGE SCALE GENOMIC DNA]</scope>
    <source>
        <strain evidence="2 3">4Y4</strain>
    </source>
</reference>
<dbReference type="Proteomes" id="UP000520156">
    <property type="component" value="Unassembled WGS sequence"/>
</dbReference>